<keyword evidence="2" id="KW-1185">Reference proteome</keyword>
<reference evidence="1 2" key="2">
    <citation type="journal article" date="2022" name="Mol. Ecol. Resour.">
        <title>The genomes of chicory, endive, great burdock and yacon provide insights into Asteraceae paleo-polyploidization history and plant inulin production.</title>
        <authorList>
            <person name="Fan W."/>
            <person name="Wang S."/>
            <person name="Wang H."/>
            <person name="Wang A."/>
            <person name="Jiang F."/>
            <person name="Liu H."/>
            <person name="Zhao H."/>
            <person name="Xu D."/>
            <person name="Zhang Y."/>
        </authorList>
    </citation>
    <scope>NUCLEOTIDE SEQUENCE [LARGE SCALE GENOMIC DNA]</scope>
    <source>
        <strain evidence="2">cv. Niubang</strain>
    </source>
</reference>
<reference evidence="2" key="1">
    <citation type="journal article" date="2022" name="Mol. Ecol. Resour.">
        <title>The genomes of chicory, endive, great burdock and yacon provide insights into Asteraceae palaeo-polyploidization history and plant inulin production.</title>
        <authorList>
            <person name="Fan W."/>
            <person name="Wang S."/>
            <person name="Wang H."/>
            <person name="Wang A."/>
            <person name="Jiang F."/>
            <person name="Liu H."/>
            <person name="Zhao H."/>
            <person name="Xu D."/>
            <person name="Zhang Y."/>
        </authorList>
    </citation>
    <scope>NUCLEOTIDE SEQUENCE [LARGE SCALE GENOMIC DNA]</scope>
    <source>
        <strain evidence="2">cv. Niubang</strain>
    </source>
</reference>
<organism evidence="1 2">
    <name type="scientific">Arctium lappa</name>
    <name type="common">Greater burdock</name>
    <name type="synonym">Lappa major</name>
    <dbReference type="NCBI Taxonomy" id="4217"/>
    <lineage>
        <taxon>Eukaryota</taxon>
        <taxon>Viridiplantae</taxon>
        <taxon>Streptophyta</taxon>
        <taxon>Embryophyta</taxon>
        <taxon>Tracheophyta</taxon>
        <taxon>Spermatophyta</taxon>
        <taxon>Magnoliopsida</taxon>
        <taxon>eudicotyledons</taxon>
        <taxon>Gunneridae</taxon>
        <taxon>Pentapetalae</taxon>
        <taxon>asterids</taxon>
        <taxon>campanulids</taxon>
        <taxon>Asterales</taxon>
        <taxon>Asteraceae</taxon>
        <taxon>Carduoideae</taxon>
        <taxon>Cardueae</taxon>
        <taxon>Arctiinae</taxon>
        <taxon>Arctium</taxon>
    </lineage>
</organism>
<protein>
    <submittedName>
        <fullName evidence="1">Uncharacterized protein</fullName>
    </submittedName>
</protein>
<sequence>MEGNSSSSPELPTAVAGKETAGSPAPCRWNPTKEQINMLENLYREGVRTPTAEQIQEITTRLQTYGHIEGKNVFYWFQNHKARQRQKQKQDHLSYFHQYLHHHHQQQQQHQPVIIPMTRNPNVVYGQCYMPLSDLGFYTQYPKVLIPGSTTLKRRSSRTAKPKLTSSAGILAGGNTMVKSKMVNAKNYSQQETLDLFPLHPTGILQQKEAMARNENPHALTDCTSSSSDCSQDQLLFDFFSS</sequence>
<accession>A0ACB8XJ09</accession>
<evidence type="ECO:0000313" key="1">
    <source>
        <dbReference type="EMBL" id="KAI3667654.1"/>
    </source>
</evidence>
<name>A0ACB8XJ09_ARCLA</name>
<proteinExistence type="predicted"/>
<dbReference type="EMBL" id="CM042063">
    <property type="protein sequence ID" value="KAI3667654.1"/>
    <property type="molecule type" value="Genomic_DNA"/>
</dbReference>
<dbReference type="Proteomes" id="UP001055879">
    <property type="component" value="Linkage Group LG17"/>
</dbReference>
<evidence type="ECO:0000313" key="2">
    <source>
        <dbReference type="Proteomes" id="UP001055879"/>
    </source>
</evidence>
<gene>
    <name evidence="1" type="ORF">L6452_42723</name>
</gene>
<comment type="caution">
    <text evidence="1">The sequence shown here is derived from an EMBL/GenBank/DDBJ whole genome shotgun (WGS) entry which is preliminary data.</text>
</comment>